<dbReference type="Gene3D" id="3.30.565.10">
    <property type="entry name" value="Histidine kinase-like ATPase, C-terminal domain"/>
    <property type="match status" value="1"/>
</dbReference>
<gene>
    <name evidence="14" type="primary">kinA</name>
    <name evidence="14" type="ORF">BMWSH_4928</name>
</gene>
<dbReference type="GO" id="GO:0000155">
    <property type="term" value="F:phosphorelay sensor kinase activity"/>
    <property type="evidence" value="ECO:0007669"/>
    <property type="project" value="InterPro"/>
</dbReference>
<dbReference type="Proteomes" id="UP000001283">
    <property type="component" value="Chromosome"/>
</dbReference>
<dbReference type="Gene3D" id="3.30.450.20">
    <property type="entry name" value="PAS domain"/>
    <property type="match status" value="1"/>
</dbReference>
<dbReference type="Pfam" id="PF02518">
    <property type="entry name" value="HATPase_c"/>
    <property type="match status" value="1"/>
</dbReference>
<dbReference type="PANTHER" id="PTHR43065">
    <property type="entry name" value="SENSOR HISTIDINE KINASE"/>
    <property type="match status" value="1"/>
</dbReference>
<evidence type="ECO:0000256" key="11">
    <source>
        <dbReference type="ARBA" id="ARBA00023136"/>
    </source>
</evidence>
<dbReference type="InterPro" id="IPR003594">
    <property type="entry name" value="HATPase_dom"/>
</dbReference>
<dbReference type="AlphaFoldDB" id="A0A8D4BMS5"/>
<sequence>MKKKEMIMNQLFRNMSFRSQILTILLLITFMLSGFSLVLVHAVDKMNHVSNEIKDEDVPQMVWLSYWEEQLNIKEYIVKNNLKNPTVSLIEEYQSYDTRVIENNERYKQPVPKSLIPLKEKIELLDFKISNNVQGLLKYGDIEGAKEYLKENYLPDLHQIKKDINSSKEETVDSLDILSDTLSVIIKDSLILLLILTVSAIVASLYVSYRMSASLTKPIEQMIEKVNDIADGEYGLVLQDTKQIELKQLSASINQMSVSLEDSFWKIIKDKAYRQQILNSLPVGIITMEDETNSIFANTSAKQFLDLDEKDICEYMEECPEYNTEFWSMLNSGEIHENKKVLFGTKEACYCFLVSQTQLFNEQNESIGRIFYFIDISDTEELEKRMHQSEKLAIVGEVAAGAAHEIRNPLAVIHGFISLMNQSLSDEEKERFYLPLLMKELERINYIIEEMLLLSKPGTPVMRKVSMQDIIDELLPLITRSSKFTEKDKLIFDVKLQPYILKVDEKQIKQVLHNLIRNSMEAMDGEGVITIYSQIHEDRYCLYIEDTGKGIPVHMRQSLYQPFSTSKDSGTGLGLPIAQRILESHGGQIKLLSTSSRGTVFVIKFPLH</sequence>
<proteinExistence type="predicted"/>
<feature type="domain" description="HAMP" evidence="13">
    <location>
        <begin position="213"/>
        <end position="265"/>
    </location>
</feature>
<dbReference type="SMART" id="SM00387">
    <property type="entry name" value="HATPase_c"/>
    <property type="match status" value="1"/>
</dbReference>
<dbReference type="CDD" id="cd00082">
    <property type="entry name" value="HisKA"/>
    <property type="match status" value="1"/>
</dbReference>
<keyword evidence="10" id="KW-0902">Two-component regulatory system</keyword>
<evidence type="ECO:0000259" key="12">
    <source>
        <dbReference type="PROSITE" id="PS50109"/>
    </source>
</evidence>
<keyword evidence="11" id="KW-0472">Membrane</keyword>
<reference evidence="14 15" key="1">
    <citation type="journal article" date="2011" name="J. Bacteriol.">
        <title>Complete genome sequence of the industrial strain Bacillus megaterium WSH-002.</title>
        <authorList>
            <person name="Liu L."/>
            <person name="Li Y."/>
            <person name="Zhang J."/>
            <person name="Zou W."/>
            <person name="Zhou Z."/>
            <person name="Liu J."/>
            <person name="Li X."/>
            <person name="Wang L."/>
            <person name="Chen J."/>
        </authorList>
    </citation>
    <scope>NUCLEOTIDE SEQUENCE [LARGE SCALE GENOMIC DNA]</scope>
    <source>
        <strain evidence="14 15">WSH-002</strain>
    </source>
</reference>
<comment type="subcellular location">
    <subcellularLocation>
        <location evidence="2">Cell membrane</location>
        <topology evidence="2">Multi-pass membrane protein</topology>
    </subcellularLocation>
</comment>
<dbReference type="SMART" id="SM00388">
    <property type="entry name" value="HisKA"/>
    <property type="match status" value="1"/>
</dbReference>
<dbReference type="Pfam" id="PF00672">
    <property type="entry name" value="HAMP"/>
    <property type="match status" value="1"/>
</dbReference>
<dbReference type="InterPro" id="IPR005467">
    <property type="entry name" value="His_kinase_dom"/>
</dbReference>
<dbReference type="Pfam" id="PF00512">
    <property type="entry name" value="HisKA"/>
    <property type="match status" value="1"/>
</dbReference>
<keyword evidence="9" id="KW-0067">ATP-binding</keyword>
<dbReference type="KEGG" id="bmh:BMWSH_4928"/>
<dbReference type="InterPro" id="IPR003661">
    <property type="entry name" value="HisK_dim/P_dom"/>
</dbReference>
<dbReference type="SMART" id="SM00304">
    <property type="entry name" value="HAMP"/>
    <property type="match status" value="1"/>
</dbReference>
<feature type="domain" description="Histidine kinase" evidence="12">
    <location>
        <begin position="401"/>
        <end position="608"/>
    </location>
</feature>
<keyword evidence="4" id="KW-1003">Cell membrane</keyword>
<dbReference type="SUPFAM" id="SSF55785">
    <property type="entry name" value="PYP-like sensor domain (PAS domain)"/>
    <property type="match status" value="1"/>
</dbReference>
<dbReference type="InterPro" id="IPR036097">
    <property type="entry name" value="HisK_dim/P_sf"/>
</dbReference>
<evidence type="ECO:0000256" key="9">
    <source>
        <dbReference type="ARBA" id="ARBA00022840"/>
    </source>
</evidence>
<evidence type="ECO:0000256" key="2">
    <source>
        <dbReference type="ARBA" id="ARBA00004651"/>
    </source>
</evidence>
<evidence type="ECO:0000256" key="10">
    <source>
        <dbReference type="ARBA" id="ARBA00023012"/>
    </source>
</evidence>
<evidence type="ECO:0000256" key="4">
    <source>
        <dbReference type="ARBA" id="ARBA00022475"/>
    </source>
</evidence>
<dbReference type="SUPFAM" id="SSF55874">
    <property type="entry name" value="ATPase domain of HSP90 chaperone/DNA topoisomerase II/histidine kinase"/>
    <property type="match status" value="1"/>
</dbReference>
<dbReference type="Gene3D" id="1.10.287.130">
    <property type="match status" value="1"/>
</dbReference>
<evidence type="ECO:0000313" key="15">
    <source>
        <dbReference type="Proteomes" id="UP000001283"/>
    </source>
</evidence>
<evidence type="ECO:0000256" key="6">
    <source>
        <dbReference type="ARBA" id="ARBA00022679"/>
    </source>
</evidence>
<dbReference type="GO" id="GO:0005524">
    <property type="term" value="F:ATP binding"/>
    <property type="evidence" value="ECO:0007669"/>
    <property type="project" value="UniProtKB-KW"/>
</dbReference>
<dbReference type="GO" id="GO:0005886">
    <property type="term" value="C:plasma membrane"/>
    <property type="evidence" value="ECO:0007669"/>
    <property type="project" value="UniProtKB-SubCell"/>
</dbReference>
<organism evidence="14 15">
    <name type="scientific">Priestia megaterium (strain WSH-002)</name>
    <name type="common">Bacillus megaterium</name>
    <dbReference type="NCBI Taxonomy" id="1006007"/>
    <lineage>
        <taxon>Bacteria</taxon>
        <taxon>Bacillati</taxon>
        <taxon>Bacillota</taxon>
        <taxon>Bacilli</taxon>
        <taxon>Bacillales</taxon>
        <taxon>Bacillaceae</taxon>
        <taxon>Priestia</taxon>
    </lineage>
</organism>
<keyword evidence="6" id="KW-0808">Transferase</keyword>
<dbReference type="SUPFAM" id="SSF158472">
    <property type="entry name" value="HAMP domain-like"/>
    <property type="match status" value="1"/>
</dbReference>
<dbReference type="EMBL" id="CP003017">
    <property type="protein sequence ID" value="AEN91806.1"/>
    <property type="molecule type" value="Genomic_DNA"/>
</dbReference>
<dbReference type="PRINTS" id="PR00344">
    <property type="entry name" value="BCTRLSENSOR"/>
</dbReference>
<comment type="catalytic activity">
    <reaction evidence="1">
        <text>ATP + protein L-histidine = ADP + protein N-phospho-L-histidine.</text>
        <dbReference type="EC" id="2.7.13.3"/>
    </reaction>
</comment>
<evidence type="ECO:0000256" key="1">
    <source>
        <dbReference type="ARBA" id="ARBA00000085"/>
    </source>
</evidence>
<evidence type="ECO:0000256" key="5">
    <source>
        <dbReference type="ARBA" id="ARBA00022553"/>
    </source>
</evidence>
<accession>A0A8D4BMS5</accession>
<dbReference type="PROSITE" id="PS50109">
    <property type="entry name" value="HIS_KIN"/>
    <property type="match status" value="1"/>
</dbReference>
<dbReference type="EC" id="2.7.13.3" evidence="3"/>
<dbReference type="InterPro" id="IPR035965">
    <property type="entry name" value="PAS-like_dom_sf"/>
</dbReference>
<dbReference type="InterPro" id="IPR003660">
    <property type="entry name" value="HAMP_dom"/>
</dbReference>
<evidence type="ECO:0000256" key="8">
    <source>
        <dbReference type="ARBA" id="ARBA00022777"/>
    </source>
</evidence>
<dbReference type="InterPro" id="IPR004358">
    <property type="entry name" value="Sig_transdc_His_kin-like_C"/>
</dbReference>
<dbReference type="SUPFAM" id="SSF47384">
    <property type="entry name" value="Homodimeric domain of signal transducing histidine kinase"/>
    <property type="match status" value="1"/>
</dbReference>
<dbReference type="PROSITE" id="PS50885">
    <property type="entry name" value="HAMP"/>
    <property type="match status" value="1"/>
</dbReference>
<keyword evidence="5" id="KW-0597">Phosphoprotein</keyword>
<evidence type="ECO:0000313" key="14">
    <source>
        <dbReference type="EMBL" id="AEN91806.1"/>
    </source>
</evidence>
<protein>
    <recommendedName>
        <fullName evidence="3">histidine kinase</fullName>
        <ecNumber evidence="3">2.7.13.3</ecNumber>
    </recommendedName>
</protein>
<evidence type="ECO:0000259" key="13">
    <source>
        <dbReference type="PROSITE" id="PS50885"/>
    </source>
</evidence>
<evidence type="ECO:0000256" key="7">
    <source>
        <dbReference type="ARBA" id="ARBA00022741"/>
    </source>
</evidence>
<keyword evidence="8 14" id="KW-0418">Kinase</keyword>
<evidence type="ECO:0000256" key="3">
    <source>
        <dbReference type="ARBA" id="ARBA00012438"/>
    </source>
</evidence>
<dbReference type="PANTHER" id="PTHR43065:SF10">
    <property type="entry name" value="PEROXIDE STRESS-ACTIVATED HISTIDINE KINASE MAK3"/>
    <property type="match status" value="1"/>
</dbReference>
<keyword evidence="7" id="KW-0547">Nucleotide-binding</keyword>
<dbReference type="InterPro" id="IPR036890">
    <property type="entry name" value="HATPase_C_sf"/>
</dbReference>
<dbReference type="Gene3D" id="6.10.340.10">
    <property type="match status" value="1"/>
</dbReference>
<dbReference type="CDD" id="cd06225">
    <property type="entry name" value="HAMP"/>
    <property type="match status" value="1"/>
</dbReference>
<name>A0A8D4BMS5_PRIMW</name>